<sequence length="134" mass="14940">MPKSRLLLLLLVPLLALTMALRQAPLVNPDPIHVPAGLGEAEVGKAIAYALIGRGWSVTAEKAGETDATLHLREHVARIAITYDTSAVQIKYVDSENLKYEMKDGKPYIHKNYLGWIEFLVQDINRNLHMPAEK</sequence>
<proteinExistence type="predicted"/>
<evidence type="ECO:0000313" key="2">
    <source>
        <dbReference type="EMBL" id="GAN45057.1"/>
    </source>
</evidence>
<evidence type="ECO:0000313" key="4">
    <source>
        <dbReference type="Proteomes" id="UP000253740"/>
    </source>
</evidence>
<dbReference type="AlphaFoldDB" id="A0A0K8QJJ0"/>
<dbReference type="EMBL" id="DF952379">
    <property type="protein sequence ID" value="GAN45057.1"/>
    <property type="molecule type" value="Genomic_DNA"/>
</dbReference>
<feature type="chain" id="PRO_5007415030" description="Lipoprotein" evidence="1">
    <location>
        <begin position="25"/>
        <end position="134"/>
    </location>
</feature>
<protein>
    <recommendedName>
        <fullName evidence="5">Lipoprotein</fullName>
    </recommendedName>
</protein>
<evidence type="ECO:0008006" key="5">
    <source>
        <dbReference type="Google" id="ProtNLM"/>
    </source>
</evidence>
<dbReference type="HOGENOM" id="CLU_148014_0_0_6"/>
<name>A0A0K8QJJ0_9GAMM</name>
<dbReference type="STRING" id="1475481.GCA_000953855_00149"/>
<gene>
    <name evidence="2" type="ORF">MBSD_1597</name>
    <name evidence="3" type="ORF">MBSD_n0148</name>
</gene>
<evidence type="ECO:0000313" key="3">
    <source>
        <dbReference type="EMBL" id="GAP64866.1"/>
    </source>
</evidence>
<organism evidence="3">
    <name type="scientific">Mizugakiibacter sediminis</name>
    <dbReference type="NCBI Taxonomy" id="1475481"/>
    <lineage>
        <taxon>Bacteria</taxon>
        <taxon>Pseudomonadati</taxon>
        <taxon>Pseudomonadota</taxon>
        <taxon>Gammaproteobacteria</taxon>
        <taxon>Lysobacterales</taxon>
        <taxon>Rhodanobacteraceae</taxon>
        <taxon>Mizugakiibacter</taxon>
    </lineage>
</organism>
<feature type="signal peptide" evidence="1">
    <location>
        <begin position="1"/>
        <end position="24"/>
    </location>
</feature>
<dbReference type="Proteomes" id="UP000253740">
    <property type="component" value="Unassembled WGS sequence"/>
</dbReference>
<evidence type="ECO:0000256" key="1">
    <source>
        <dbReference type="SAM" id="SignalP"/>
    </source>
</evidence>
<dbReference type="OrthoDB" id="9815328at2"/>
<keyword evidence="4" id="KW-1185">Reference proteome</keyword>
<accession>A0A0K8QJJ0</accession>
<reference evidence="3" key="2">
    <citation type="submission" date="2015-08" db="EMBL/GenBank/DDBJ databases">
        <title>Complete DNA Sequence of Pseudomonas syringae pv. actinidiae, the Causal Agent of Kiwifruit Canker Disease.</title>
        <authorList>
            <person name="Rikkerink E.H.A."/>
            <person name="Fineran P.C."/>
        </authorList>
    </citation>
    <scope>NUCLEOTIDE SEQUENCE</scope>
    <source>
        <strain evidence="3">SkMP5</strain>
    </source>
</reference>
<dbReference type="EMBL" id="DF970134">
    <property type="protein sequence ID" value="GAP64866.1"/>
    <property type="molecule type" value="Genomic_DNA"/>
</dbReference>
<keyword evidence="1" id="KW-0732">Signal</keyword>
<reference evidence="2" key="1">
    <citation type="submission" date="2015-03" db="EMBL/GenBank/DDBJ databases">
        <title>Draft genome sequence of Mizugakiibacter sediminis skMP5.</title>
        <authorList>
            <person name="Watanabe T."/>
            <person name="Kojima H."/>
            <person name="Fukui M."/>
        </authorList>
    </citation>
    <scope>NUCLEOTIDE SEQUENCE</scope>
    <source>
        <strain evidence="2">SkMP5</strain>
    </source>
</reference>
<dbReference type="RefSeq" id="WP_062534118.1">
    <property type="nucleotide sequence ID" value="NZ_DF970134.1"/>
</dbReference>